<keyword evidence="2 5" id="KW-0812">Transmembrane</keyword>
<dbReference type="EMBL" id="CP010415">
    <property type="protein sequence ID" value="AJE20936.1"/>
    <property type="molecule type" value="Genomic_DNA"/>
</dbReference>
<feature type="transmembrane region" description="Helical" evidence="5">
    <location>
        <begin position="194"/>
        <end position="212"/>
    </location>
</feature>
<dbReference type="Proteomes" id="UP000068210">
    <property type="component" value="Chromosome"/>
</dbReference>
<reference evidence="7 8" key="1">
    <citation type="journal article" date="2015" name="PLoS ONE">
        <title>Azotobacter Genomes: The Genome of Azotobacter chroococcum NCIMB 8003 (ATCC 4412).</title>
        <authorList>
            <person name="Robson R.L."/>
            <person name="Jones R."/>
            <person name="Robson R.M."/>
            <person name="Schwartz A."/>
            <person name="Richardson T.H."/>
        </authorList>
    </citation>
    <scope>NUCLEOTIDE SEQUENCE [LARGE SCALE GENOMIC DNA]</scope>
    <source>
        <strain evidence="7 8">NCIMB 8003</strain>
    </source>
</reference>
<dbReference type="RefSeq" id="WP_193388196.1">
    <property type="nucleotide sequence ID" value="NZ_CP010415.1"/>
</dbReference>
<gene>
    <name evidence="7" type="ORF">Achr_14710</name>
</gene>
<organism evidence="7 8">
    <name type="scientific">Azotobacter chroococcum NCIMB 8003</name>
    <dbReference type="NCBI Taxonomy" id="1328314"/>
    <lineage>
        <taxon>Bacteria</taxon>
        <taxon>Pseudomonadati</taxon>
        <taxon>Pseudomonadota</taxon>
        <taxon>Gammaproteobacteria</taxon>
        <taxon>Pseudomonadales</taxon>
        <taxon>Pseudomonadaceae</taxon>
        <taxon>Azotobacter</taxon>
    </lineage>
</organism>
<protein>
    <recommendedName>
        <fullName evidence="6">Integral membrane bound transporter domain-containing protein</fullName>
    </recommendedName>
</protein>
<feature type="transmembrane region" description="Helical" evidence="5">
    <location>
        <begin position="66"/>
        <end position="84"/>
    </location>
</feature>
<keyword evidence="3 5" id="KW-1133">Transmembrane helix</keyword>
<evidence type="ECO:0000256" key="2">
    <source>
        <dbReference type="ARBA" id="ARBA00022692"/>
    </source>
</evidence>
<dbReference type="STRING" id="1328314.Achr_14710"/>
<proteinExistence type="predicted"/>
<feature type="transmembrane region" description="Helical" evidence="5">
    <location>
        <begin position="288"/>
        <end position="309"/>
    </location>
</feature>
<dbReference type="KEGG" id="acx:Achr_14710"/>
<feature type="transmembrane region" description="Helical" evidence="5">
    <location>
        <begin position="240"/>
        <end position="258"/>
    </location>
</feature>
<feature type="transmembrane region" description="Helical" evidence="5">
    <location>
        <begin position="90"/>
        <end position="107"/>
    </location>
</feature>
<name>A0A0C4WL90_9GAMM</name>
<feature type="transmembrane region" description="Helical" evidence="5">
    <location>
        <begin position="12"/>
        <end position="36"/>
    </location>
</feature>
<feature type="transmembrane region" description="Helical" evidence="5">
    <location>
        <begin position="315"/>
        <end position="334"/>
    </location>
</feature>
<evidence type="ECO:0000256" key="5">
    <source>
        <dbReference type="SAM" id="Phobius"/>
    </source>
</evidence>
<dbReference type="Pfam" id="PF13515">
    <property type="entry name" value="FUSC_2"/>
    <property type="match status" value="1"/>
</dbReference>
<evidence type="ECO:0000256" key="4">
    <source>
        <dbReference type="ARBA" id="ARBA00023136"/>
    </source>
</evidence>
<dbReference type="PROSITE" id="PS51257">
    <property type="entry name" value="PROKAR_LIPOPROTEIN"/>
    <property type="match status" value="1"/>
</dbReference>
<keyword evidence="8" id="KW-1185">Reference proteome</keyword>
<dbReference type="InterPro" id="IPR049453">
    <property type="entry name" value="Memb_transporter_dom"/>
</dbReference>
<evidence type="ECO:0000259" key="6">
    <source>
        <dbReference type="Pfam" id="PF13515"/>
    </source>
</evidence>
<keyword evidence="4 5" id="KW-0472">Membrane</keyword>
<accession>A0A0C4WL90</accession>
<feature type="domain" description="Integral membrane bound transporter" evidence="6">
    <location>
        <begin position="205"/>
        <end position="328"/>
    </location>
</feature>
<comment type="subcellular location">
    <subcellularLocation>
        <location evidence="1">Membrane</location>
        <topology evidence="1">Multi-pass membrane protein</topology>
    </subcellularLocation>
</comment>
<feature type="transmembrane region" description="Helical" evidence="5">
    <location>
        <begin position="138"/>
        <end position="158"/>
    </location>
</feature>
<evidence type="ECO:0000256" key="1">
    <source>
        <dbReference type="ARBA" id="ARBA00004141"/>
    </source>
</evidence>
<dbReference type="AlphaFoldDB" id="A0A0C4WL90"/>
<dbReference type="GO" id="GO:0016020">
    <property type="term" value="C:membrane"/>
    <property type="evidence" value="ECO:0007669"/>
    <property type="project" value="UniProtKB-SubCell"/>
</dbReference>
<sequence length="353" mass="38213">MLRFLPSRHQWTAAPTWGAAIVATLGCALPLLLGLFSGHSGFLWASIGAFLAAQADPLHRFGMLRMLLLTLLGACSAGLGFWSAPGPLESLLVFAAGGLLLAWLQRFGREAGKLGLGMLVCLCLGQGQQYLGSMPNPYAVATLFTLGGLWATLLAFTLRGLHGLRLWPYMPRLPNVLKVLRQHAARLPHPQWRLYALGCSLVCGLAGLIVNLAGQPRGYWLTLAVVTSLQIDLKGRLPRAFKIALSVLLAAGLLVLLGESLQNPAQMVALVLALTLLGRAFQVGRYSLYVLQMTFCILLLAESLAQDWQLDRERLLGSLIGVSLALLVALTLNVRRRLQVWRSARSGTDGLPR</sequence>
<dbReference type="HOGENOM" id="CLU_743665_0_0_6"/>
<evidence type="ECO:0000313" key="7">
    <source>
        <dbReference type="EMBL" id="AJE20936.1"/>
    </source>
</evidence>
<evidence type="ECO:0000313" key="8">
    <source>
        <dbReference type="Proteomes" id="UP000068210"/>
    </source>
</evidence>
<evidence type="ECO:0000256" key="3">
    <source>
        <dbReference type="ARBA" id="ARBA00022989"/>
    </source>
</evidence>